<accession>A0A930N1A0</accession>
<comment type="caution">
    <text evidence="1">The sequence shown here is derived from an EMBL/GenBank/DDBJ whole genome shotgun (WGS) entry which is preliminary data.</text>
</comment>
<proteinExistence type="predicted"/>
<dbReference type="AlphaFoldDB" id="A0A930N1A0"/>
<protein>
    <submittedName>
        <fullName evidence="1">Uncharacterized protein</fullName>
    </submittedName>
</protein>
<gene>
    <name evidence="1" type="ORF">HXN26_05985</name>
</gene>
<dbReference type="Proteomes" id="UP000771736">
    <property type="component" value="Unassembled WGS sequence"/>
</dbReference>
<dbReference type="RefSeq" id="WP_273159570.1">
    <property type="nucleotide sequence ID" value="NZ_JABZSJ010000026.1"/>
</dbReference>
<evidence type="ECO:0000313" key="2">
    <source>
        <dbReference type="Proteomes" id="UP000771736"/>
    </source>
</evidence>
<organism evidence="1 2">
    <name type="scientific">Prevotella aurantiaca</name>
    <dbReference type="NCBI Taxonomy" id="596085"/>
    <lineage>
        <taxon>Bacteria</taxon>
        <taxon>Pseudomonadati</taxon>
        <taxon>Bacteroidota</taxon>
        <taxon>Bacteroidia</taxon>
        <taxon>Bacteroidales</taxon>
        <taxon>Prevotellaceae</taxon>
        <taxon>Prevotella</taxon>
    </lineage>
</organism>
<evidence type="ECO:0000313" key="1">
    <source>
        <dbReference type="EMBL" id="MBF1384387.1"/>
    </source>
</evidence>
<name>A0A930N1A0_9BACT</name>
<sequence length="203" mass="23811">MKRATNLKEKLKNTPENLLKAKRFKENLPWFKDMGTLKYNAEDLYDKVLEIQKKDFENRPEYNYYYTMECTLADNQIINLLTIINTYVVLEPISKETLKNILCDTIEHPIKIKDIGVLGYLLMRLKELGYIVSDWQKIAEENKFFVSRKGVVISGKRISNMTSAKIGIVENIRIGRRGYKRGIPKYDKIIEPIEIIDKWLSSL</sequence>
<reference evidence="1" key="1">
    <citation type="submission" date="2020-04" db="EMBL/GenBank/DDBJ databases">
        <title>Deep metagenomics examines the oral microbiome during advanced dental caries in children, revealing novel taxa and co-occurrences with host molecules.</title>
        <authorList>
            <person name="Baker J.L."/>
            <person name="Morton J.T."/>
            <person name="Dinis M."/>
            <person name="Alvarez R."/>
            <person name="Tran N.C."/>
            <person name="Knight R."/>
            <person name="Edlund A."/>
        </authorList>
    </citation>
    <scope>NUCLEOTIDE SEQUENCE</scope>
    <source>
        <strain evidence="1">JCVI_44_bin.5</strain>
    </source>
</reference>
<dbReference type="EMBL" id="JABZSJ010000026">
    <property type="protein sequence ID" value="MBF1384387.1"/>
    <property type="molecule type" value="Genomic_DNA"/>
</dbReference>